<dbReference type="EMBL" id="MU151219">
    <property type="protein sequence ID" value="KAF9447012.1"/>
    <property type="molecule type" value="Genomic_DNA"/>
</dbReference>
<feature type="compositionally biased region" description="Polar residues" evidence="1">
    <location>
        <begin position="24"/>
        <end position="39"/>
    </location>
</feature>
<evidence type="ECO:0000313" key="2">
    <source>
        <dbReference type="EMBL" id="KAF9447012.1"/>
    </source>
</evidence>
<evidence type="ECO:0000313" key="3">
    <source>
        <dbReference type="Proteomes" id="UP000807342"/>
    </source>
</evidence>
<proteinExistence type="predicted"/>
<protein>
    <recommendedName>
        <fullName evidence="4">SH3 domain-containing protein</fullName>
    </recommendedName>
</protein>
<dbReference type="Proteomes" id="UP000807342">
    <property type="component" value="Unassembled WGS sequence"/>
</dbReference>
<dbReference type="InterPro" id="IPR036028">
    <property type="entry name" value="SH3-like_dom_sf"/>
</dbReference>
<reference evidence="2" key="1">
    <citation type="submission" date="2020-11" db="EMBL/GenBank/DDBJ databases">
        <authorList>
            <consortium name="DOE Joint Genome Institute"/>
            <person name="Ahrendt S."/>
            <person name="Riley R."/>
            <person name="Andreopoulos W."/>
            <person name="Labutti K."/>
            <person name="Pangilinan J."/>
            <person name="Ruiz-Duenas F.J."/>
            <person name="Barrasa J.M."/>
            <person name="Sanchez-Garcia M."/>
            <person name="Camarero S."/>
            <person name="Miyauchi S."/>
            <person name="Serrano A."/>
            <person name="Linde D."/>
            <person name="Babiker R."/>
            <person name="Drula E."/>
            <person name="Ayuso-Fernandez I."/>
            <person name="Pacheco R."/>
            <person name="Padilla G."/>
            <person name="Ferreira P."/>
            <person name="Barriuso J."/>
            <person name="Kellner H."/>
            <person name="Castanera R."/>
            <person name="Alfaro M."/>
            <person name="Ramirez L."/>
            <person name="Pisabarro A.G."/>
            <person name="Kuo A."/>
            <person name="Tritt A."/>
            <person name="Lipzen A."/>
            <person name="He G."/>
            <person name="Yan M."/>
            <person name="Ng V."/>
            <person name="Cullen D."/>
            <person name="Martin F."/>
            <person name="Rosso M.-N."/>
            <person name="Henrissat B."/>
            <person name="Hibbett D."/>
            <person name="Martinez A.T."/>
            <person name="Grigoriev I.V."/>
        </authorList>
    </citation>
    <scope>NUCLEOTIDE SEQUENCE</scope>
    <source>
        <strain evidence="2">MF-IS2</strain>
    </source>
</reference>
<dbReference type="Gene3D" id="2.30.30.40">
    <property type="entry name" value="SH3 Domains"/>
    <property type="match status" value="1"/>
</dbReference>
<sequence>MSVRPFSPTESFAFPKPPTEKSSGDWSSQISRPPSSYTLNAGAGAAGAAVETSDPFADPTPPEPSTPSAVHPQFMEVETVKRPFIPTLGDELAVNIGDKVRILQMFDDGWALVEKNPPENGLIPIDCFRDHGVDVSAFIASKRVSS</sequence>
<dbReference type="SUPFAM" id="SSF50044">
    <property type="entry name" value="SH3-domain"/>
    <property type="match status" value="1"/>
</dbReference>
<comment type="caution">
    <text evidence="2">The sequence shown here is derived from an EMBL/GenBank/DDBJ whole genome shotgun (WGS) entry which is preliminary data.</text>
</comment>
<evidence type="ECO:0000256" key="1">
    <source>
        <dbReference type="SAM" id="MobiDB-lite"/>
    </source>
</evidence>
<gene>
    <name evidence="2" type="ORF">P691DRAFT_609709</name>
</gene>
<feature type="non-terminal residue" evidence="2">
    <location>
        <position position="146"/>
    </location>
</feature>
<organism evidence="2 3">
    <name type="scientific">Macrolepiota fuliginosa MF-IS2</name>
    <dbReference type="NCBI Taxonomy" id="1400762"/>
    <lineage>
        <taxon>Eukaryota</taxon>
        <taxon>Fungi</taxon>
        <taxon>Dikarya</taxon>
        <taxon>Basidiomycota</taxon>
        <taxon>Agaricomycotina</taxon>
        <taxon>Agaricomycetes</taxon>
        <taxon>Agaricomycetidae</taxon>
        <taxon>Agaricales</taxon>
        <taxon>Agaricineae</taxon>
        <taxon>Agaricaceae</taxon>
        <taxon>Macrolepiota</taxon>
    </lineage>
</organism>
<keyword evidence="3" id="KW-1185">Reference proteome</keyword>
<name>A0A9P5XBK8_9AGAR</name>
<dbReference type="OrthoDB" id="5340910at2759"/>
<accession>A0A9P5XBK8</accession>
<evidence type="ECO:0008006" key="4">
    <source>
        <dbReference type="Google" id="ProtNLM"/>
    </source>
</evidence>
<feature type="region of interest" description="Disordered" evidence="1">
    <location>
        <begin position="1"/>
        <end position="70"/>
    </location>
</feature>
<dbReference type="AlphaFoldDB" id="A0A9P5XBK8"/>